<evidence type="ECO:0000256" key="8">
    <source>
        <dbReference type="SAM" id="Coils"/>
    </source>
</evidence>
<feature type="binding site" evidence="7">
    <location>
        <begin position="353"/>
        <end position="360"/>
    </location>
    <ligand>
        <name>ATP</name>
        <dbReference type="ChEBI" id="CHEBI:30616"/>
    </ligand>
</feature>
<feature type="domain" description="Kinesin motor" evidence="10">
    <location>
        <begin position="263"/>
        <end position="524"/>
    </location>
</feature>
<dbReference type="GO" id="GO:0005524">
    <property type="term" value="F:ATP binding"/>
    <property type="evidence" value="ECO:0007669"/>
    <property type="project" value="UniProtKB-UniRule"/>
</dbReference>
<dbReference type="InterPro" id="IPR036961">
    <property type="entry name" value="Kinesin_motor_dom_sf"/>
</dbReference>
<dbReference type="RefSeq" id="XP_053535505.1">
    <property type="nucleotide sequence ID" value="XM_053679530.1"/>
</dbReference>
<evidence type="ECO:0000256" key="1">
    <source>
        <dbReference type="ARBA" id="ARBA00004245"/>
    </source>
</evidence>
<dbReference type="GeneID" id="108261151"/>
<evidence type="ECO:0000256" key="5">
    <source>
        <dbReference type="ARBA" id="ARBA00023175"/>
    </source>
</evidence>
<dbReference type="PANTHER" id="PTHR47972:SF45">
    <property type="entry name" value="PROTEIN CLARET SEGREGATIONAL"/>
    <property type="match status" value="1"/>
</dbReference>
<evidence type="ECO:0000256" key="6">
    <source>
        <dbReference type="ARBA" id="ARBA00023212"/>
    </source>
</evidence>
<dbReference type="PANTHER" id="PTHR47972">
    <property type="entry name" value="KINESIN-LIKE PROTEIN KLP-3"/>
    <property type="match status" value="1"/>
</dbReference>
<dbReference type="GO" id="GO:0048731">
    <property type="term" value="P:system development"/>
    <property type="evidence" value="ECO:0007669"/>
    <property type="project" value="UniProtKB-ARBA"/>
</dbReference>
<evidence type="ECO:0000256" key="2">
    <source>
        <dbReference type="ARBA" id="ARBA00022701"/>
    </source>
</evidence>
<name>A0A9F7QYQ8_ICTPU</name>
<dbReference type="PRINTS" id="PR00380">
    <property type="entry name" value="KINESINHEAVY"/>
</dbReference>
<keyword evidence="11" id="KW-1185">Reference proteome</keyword>
<evidence type="ECO:0000256" key="7">
    <source>
        <dbReference type="PROSITE-ProRule" id="PRU00283"/>
    </source>
</evidence>
<comment type="subcellular location">
    <subcellularLocation>
        <location evidence="1">Cytoplasm</location>
        <location evidence="1">Cytoskeleton</location>
    </subcellularLocation>
</comment>
<reference evidence="12" key="2">
    <citation type="submission" date="2025-08" db="UniProtKB">
        <authorList>
            <consortium name="RefSeq"/>
        </authorList>
    </citation>
    <scope>IDENTIFICATION</scope>
    <source>
        <tissue evidence="12">Blood</tissue>
    </source>
</reference>
<keyword evidence="6" id="KW-0206">Cytoskeleton</keyword>
<feature type="region of interest" description="Disordered" evidence="9">
    <location>
        <begin position="1"/>
        <end position="29"/>
    </location>
</feature>
<dbReference type="GO" id="GO:0005874">
    <property type="term" value="C:microtubule"/>
    <property type="evidence" value="ECO:0007669"/>
    <property type="project" value="UniProtKB-KW"/>
</dbReference>
<keyword evidence="5 7" id="KW-0505">Motor protein</keyword>
<evidence type="ECO:0000313" key="12">
    <source>
        <dbReference type="RefSeq" id="XP_053535505.1"/>
    </source>
</evidence>
<dbReference type="GO" id="GO:0003777">
    <property type="term" value="F:microtubule motor activity"/>
    <property type="evidence" value="ECO:0007669"/>
    <property type="project" value="InterPro"/>
</dbReference>
<protein>
    <submittedName>
        <fullName evidence="12">Carboxy-terminal kinesin 2 isoform X3</fullName>
    </submittedName>
</protein>
<dbReference type="InterPro" id="IPR027640">
    <property type="entry name" value="Kinesin-like_fam"/>
</dbReference>
<comment type="similarity">
    <text evidence="7">Belongs to the TRAFAC class myosin-kinesin ATPase superfamily. Kinesin family.</text>
</comment>
<keyword evidence="6" id="KW-0963">Cytoplasm</keyword>
<dbReference type="AlphaFoldDB" id="A0A9F7QYQ8"/>
<dbReference type="InterPro" id="IPR001752">
    <property type="entry name" value="Kinesin_motor_dom"/>
</dbReference>
<feature type="region of interest" description="Disordered" evidence="9">
    <location>
        <begin position="69"/>
        <end position="90"/>
    </location>
</feature>
<keyword evidence="2" id="KW-0493">Microtubule</keyword>
<feature type="region of interest" description="Disordered" evidence="9">
    <location>
        <begin position="38"/>
        <end position="57"/>
    </location>
</feature>
<dbReference type="GO" id="GO:0007018">
    <property type="term" value="P:microtubule-based movement"/>
    <property type="evidence" value="ECO:0007669"/>
    <property type="project" value="InterPro"/>
</dbReference>
<evidence type="ECO:0000259" key="10">
    <source>
        <dbReference type="PROSITE" id="PS50067"/>
    </source>
</evidence>
<keyword evidence="4 7" id="KW-0067">ATP-binding</keyword>
<keyword evidence="3 7" id="KW-0547">Nucleotide-binding</keyword>
<dbReference type="OrthoDB" id="3176171at2759"/>
<accession>A0A9F7QYQ8</accession>
<organism evidence="11 12">
    <name type="scientific">Ictalurus punctatus</name>
    <name type="common">Channel catfish</name>
    <name type="synonym">Silurus punctatus</name>
    <dbReference type="NCBI Taxonomy" id="7998"/>
    <lineage>
        <taxon>Eukaryota</taxon>
        <taxon>Metazoa</taxon>
        <taxon>Chordata</taxon>
        <taxon>Craniata</taxon>
        <taxon>Vertebrata</taxon>
        <taxon>Euteleostomi</taxon>
        <taxon>Actinopterygii</taxon>
        <taxon>Neopterygii</taxon>
        <taxon>Teleostei</taxon>
        <taxon>Ostariophysi</taxon>
        <taxon>Siluriformes</taxon>
        <taxon>Ictaluridae</taxon>
        <taxon>Ictalurus</taxon>
    </lineage>
</organism>
<dbReference type="InterPro" id="IPR027417">
    <property type="entry name" value="P-loop_NTPase"/>
</dbReference>
<feature type="coiled-coil region" evidence="8">
    <location>
        <begin position="100"/>
        <end position="186"/>
    </location>
</feature>
<dbReference type="Proteomes" id="UP000221080">
    <property type="component" value="Chromosome 3"/>
</dbReference>
<dbReference type="SMART" id="SM00129">
    <property type="entry name" value="KISc"/>
    <property type="match status" value="1"/>
</dbReference>
<evidence type="ECO:0000313" key="11">
    <source>
        <dbReference type="Proteomes" id="UP000221080"/>
    </source>
</evidence>
<proteinExistence type="inferred from homology"/>
<keyword evidence="8" id="KW-0175">Coiled coil</keyword>
<dbReference type="SUPFAM" id="SSF57997">
    <property type="entry name" value="Tropomyosin"/>
    <property type="match status" value="1"/>
</dbReference>
<dbReference type="SUPFAM" id="SSF52540">
    <property type="entry name" value="P-loop containing nucleoside triphosphate hydrolases"/>
    <property type="match status" value="1"/>
</dbReference>
<dbReference type="Gene3D" id="3.40.850.10">
    <property type="entry name" value="Kinesin motor domain"/>
    <property type="match status" value="1"/>
</dbReference>
<feature type="compositionally biased region" description="Polar residues" evidence="9">
    <location>
        <begin position="15"/>
        <end position="28"/>
    </location>
</feature>
<evidence type="ECO:0000256" key="9">
    <source>
        <dbReference type="SAM" id="MobiDB-lite"/>
    </source>
</evidence>
<evidence type="ECO:0000256" key="4">
    <source>
        <dbReference type="ARBA" id="ARBA00022840"/>
    </source>
</evidence>
<dbReference type="PROSITE" id="PS50067">
    <property type="entry name" value="KINESIN_MOTOR_2"/>
    <property type="match status" value="1"/>
</dbReference>
<evidence type="ECO:0000256" key="3">
    <source>
        <dbReference type="ARBA" id="ARBA00022741"/>
    </source>
</evidence>
<sequence>MNKEQSRLPVMSKRPFSSTTDGEYQQPATKKIRKVEMGLQRLKPPTSVIPPKCPGPVKATSRAATVAAAPSRGAAKKPSAHAPVIKGASKRPGWDLKGKVLDLENKLQNYQGQLKSFNQENENLKASNAEVHKNNVQAKEENEQLKQRLRTLEERLTNLVSVKEELERTIKEKDGLQKDLEKLAEENGILLKLRDDLTTVNGNIQSQLSIQTSALAHCQDSLRVSQDTVKSLQELVARQQDELHCGEMERRKLHNTIQELKGNIRVFCRVRPLLSNKEATIPHIQLPTHDKKSITLAKMEESHVGRAAETKNYIFSFDRVFGPQSTQSEVFEEISLLVQSALDGYNVCCFAYGQTGSGKTFTMEGGDMDDTWGVIPRAVQQIFKSANMLREQGWQYTFTASFVEIYNETLRDLLYLGKPNKRPEHEIKKTTNNGVTVTNLNYQKVTTEDEVCKLIILANQNRSTARTNMNDQSSRSHSIFQLDIDGENTGRGTKCKCLLQTLPCMLSVQTTTAQAPGVHLPGGI</sequence>
<dbReference type="GO" id="GO:0008017">
    <property type="term" value="F:microtubule binding"/>
    <property type="evidence" value="ECO:0007669"/>
    <property type="project" value="InterPro"/>
</dbReference>
<dbReference type="Pfam" id="PF00225">
    <property type="entry name" value="Kinesin"/>
    <property type="match status" value="1"/>
</dbReference>
<gene>
    <name evidence="12" type="primary">LOC108261151</name>
</gene>
<reference evidence="11" key="1">
    <citation type="journal article" date="2016" name="Nat. Commun.">
        <title>The channel catfish genome sequence provides insights into the evolution of scale formation in teleosts.</title>
        <authorList>
            <person name="Liu Z."/>
            <person name="Liu S."/>
            <person name="Yao J."/>
            <person name="Bao L."/>
            <person name="Zhang J."/>
            <person name="Li Y."/>
            <person name="Jiang C."/>
            <person name="Sun L."/>
            <person name="Wang R."/>
            <person name="Zhang Y."/>
            <person name="Zhou T."/>
            <person name="Zeng Q."/>
            <person name="Fu Q."/>
            <person name="Gao S."/>
            <person name="Li N."/>
            <person name="Koren S."/>
            <person name="Jiang Y."/>
            <person name="Zimin A."/>
            <person name="Xu P."/>
            <person name="Phillippy A.M."/>
            <person name="Geng X."/>
            <person name="Song L."/>
            <person name="Sun F."/>
            <person name="Li C."/>
            <person name="Wang X."/>
            <person name="Chen A."/>
            <person name="Jin Y."/>
            <person name="Yuan Z."/>
            <person name="Yang Y."/>
            <person name="Tan S."/>
            <person name="Peatman E."/>
            <person name="Lu J."/>
            <person name="Qin Z."/>
            <person name="Dunham R."/>
            <person name="Li Z."/>
            <person name="Sonstegard T."/>
            <person name="Feng J."/>
            <person name="Danzmann R.G."/>
            <person name="Schroeder S."/>
            <person name="Scheffler B."/>
            <person name="Duke M.V."/>
            <person name="Ballard L."/>
            <person name="Kucuktas H."/>
            <person name="Kaltenboeck L."/>
            <person name="Liu H."/>
            <person name="Armbruster J."/>
            <person name="Xie Y."/>
            <person name="Kirby M.L."/>
            <person name="Tian Y."/>
            <person name="Flanagan M.E."/>
            <person name="Mu W."/>
            <person name="Waldbieser G.C."/>
        </authorList>
    </citation>
    <scope>NUCLEOTIDE SEQUENCE [LARGE SCALE GENOMIC DNA]</scope>
    <source>
        <strain evidence="11">SDA103</strain>
    </source>
</reference>